<gene>
    <name evidence="7" type="ORF">H9862_01130</name>
</gene>
<evidence type="ECO:0008006" key="9">
    <source>
        <dbReference type="Google" id="ProtNLM"/>
    </source>
</evidence>
<dbReference type="AlphaFoldDB" id="A0A9D1V9P4"/>
<evidence type="ECO:0000313" key="7">
    <source>
        <dbReference type="EMBL" id="HIX19188.1"/>
    </source>
</evidence>
<dbReference type="GO" id="GO:0005886">
    <property type="term" value="C:plasma membrane"/>
    <property type="evidence" value="ECO:0007669"/>
    <property type="project" value="UniProtKB-SubCell"/>
</dbReference>
<dbReference type="GO" id="GO:0009247">
    <property type="term" value="P:glycolipid biosynthetic process"/>
    <property type="evidence" value="ECO:0007669"/>
    <property type="project" value="UniProtKB-ARBA"/>
</dbReference>
<dbReference type="Gene3D" id="3.40.50.2000">
    <property type="entry name" value="Glycogen Phosphorylase B"/>
    <property type="match status" value="2"/>
</dbReference>
<dbReference type="EMBL" id="DXFQ01000014">
    <property type="protein sequence ID" value="HIX19188.1"/>
    <property type="molecule type" value="Genomic_DNA"/>
</dbReference>
<dbReference type="InterPro" id="IPR004960">
    <property type="entry name" value="LipA_acyltrans"/>
</dbReference>
<comment type="subcellular location">
    <subcellularLocation>
        <location evidence="1">Cell inner membrane</location>
    </subcellularLocation>
</comment>
<evidence type="ECO:0000256" key="4">
    <source>
        <dbReference type="ARBA" id="ARBA00022679"/>
    </source>
</evidence>
<evidence type="ECO:0000256" key="1">
    <source>
        <dbReference type="ARBA" id="ARBA00004533"/>
    </source>
</evidence>
<evidence type="ECO:0000313" key="8">
    <source>
        <dbReference type="Proteomes" id="UP000823964"/>
    </source>
</evidence>
<keyword evidence="6" id="KW-0012">Acyltransferase</keyword>
<keyword evidence="4" id="KW-0808">Transferase</keyword>
<keyword evidence="3" id="KW-0997">Cell inner membrane</keyword>
<organism evidence="7 8">
    <name type="scientific">Candidatus Akkermansia intestinigallinarum</name>
    <dbReference type="NCBI Taxonomy" id="2838431"/>
    <lineage>
        <taxon>Bacteria</taxon>
        <taxon>Pseudomonadati</taxon>
        <taxon>Verrucomicrobiota</taxon>
        <taxon>Verrucomicrobiia</taxon>
        <taxon>Verrucomicrobiales</taxon>
        <taxon>Akkermansiaceae</taxon>
        <taxon>Akkermansia</taxon>
    </lineage>
</organism>
<evidence type="ECO:0000256" key="5">
    <source>
        <dbReference type="ARBA" id="ARBA00023136"/>
    </source>
</evidence>
<reference evidence="7" key="2">
    <citation type="submission" date="2021-04" db="EMBL/GenBank/DDBJ databases">
        <authorList>
            <person name="Gilroy R."/>
        </authorList>
    </citation>
    <scope>NUCLEOTIDE SEQUENCE</scope>
    <source>
        <strain evidence="7">14975</strain>
    </source>
</reference>
<protein>
    <recommendedName>
        <fullName evidence="9">Lipid A biosynthesis lauroyl acyltransferase</fullName>
    </recommendedName>
</protein>
<dbReference type="CDD" id="cd07984">
    <property type="entry name" value="LPLAT_LABLAT-like"/>
    <property type="match status" value="1"/>
</dbReference>
<dbReference type="Pfam" id="PF03279">
    <property type="entry name" value="Lip_A_acyltrans"/>
    <property type="match status" value="1"/>
</dbReference>
<keyword evidence="5" id="KW-0472">Membrane</keyword>
<name>A0A9D1V9P4_9BACT</name>
<accession>A0A9D1V9P4</accession>
<dbReference type="PANTHER" id="PTHR30606">
    <property type="entry name" value="LIPID A BIOSYNTHESIS LAUROYL ACYLTRANSFERASE"/>
    <property type="match status" value="1"/>
</dbReference>
<evidence type="ECO:0000256" key="3">
    <source>
        <dbReference type="ARBA" id="ARBA00022519"/>
    </source>
</evidence>
<dbReference type="SUPFAM" id="SSF53756">
    <property type="entry name" value="UDP-Glycosyltransferase/glycogen phosphorylase"/>
    <property type="match status" value="1"/>
</dbReference>
<dbReference type="Proteomes" id="UP000823964">
    <property type="component" value="Unassembled WGS sequence"/>
</dbReference>
<evidence type="ECO:0000256" key="2">
    <source>
        <dbReference type="ARBA" id="ARBA00022475"/>
    </source>
</evidence>
<proteinExistence type="predicted"/>
<dbReference type="GO" id="GO:0016746">
    <property type="term" value="F:acyltransferase activity"/>
    <property type="evidence" value="ECO:0007669"/>
    <property type="project" value="UniProtKB-KW"/>
</dbReference>
<dbReference type="PANTHER" id="PTHR30606:SF10">
    <property type="entry name" value="PHOSPHATIDYLINOSITOL MANNOSIDE ACYLTRANSFERASE"/>
    <property type="match status" value="1"/>
</dbReference>
<evidence type="ECO:0000256" key="6">
    <source>
        <dbReference type="ARBA" id="ARBA00023315"/>
    </source>
</evidence>
<sequence>MSEDASAKPTLSNRIGAWSCRALCGLMKLANVRFIAVLGRGIGYLVWLCAPSRRRIVARNLRIVHDPLLRGARLRRMVRANMVRTSMNLACSIKTGLMNDREFERSITMEGADFFEESGMDGHTVISCIPHAGNWEILARIRPHFTRVEHFGSMYRRLNNPLLEKMVYDARTGYGCEMFSKEDGLRAVLKLARNGGLLGVLSDQFTQEGLFLPYFGKITGVTPLPALLYRRCKGKGKLIAVYTRNIALGRWQAVLDREIKLPEGCESDAAITMEINKALEACQKENILDGFWMHHRWKGTNVFAPQQPPEVADVARANVRFPFRIIVCLPERAEEALHTLPMLRALKVSRLDAQITVICPLAQRDFWAAQSDCVDIAVTSDEKVSAGEQLEADEYYRDGPYDYLFMLSENARVFRSLKRHFPLYISGFTENKLSRRFRAHFSRLPWGPPQPEAEDYLRLLEKRHELTLDRERLFAPLASRAAQHPSVCYIAPLSSLGSADRWPEERWAELVARLSTPATLLALPEQESEAQAMAESLGIACRTASLSELPDLLSPADRLYAVDGLIAQTASMIGVPGSVIMASRSAARVYRPDSTMKPLFRHLPCHPCALSACDRPEACTSFITVDEMLSC</sequence>
<keyword evidence="2" id="KW-1003">Cell membrane</keyword>
<comment type="caution">
    <text evidence="7">The sequence shown here is derived from an EMBL/GenBank/DDBJ whole genome shotgun (WGS) entry which is preliminary data.</text>
</comment>
<reference evidence="7" key="1">
    <citation type="journal article" date="2021" name="PeerJ">
        <title>Extensive microbial diversity within the chicken gut microbiome revealed by metagenomics and culture.</title>
        <authorList>
            <person name="Gilroy R."/>
            <person name="Ravi A."/>
            <person name="Getino M."/>
            <person name="Pursley I."/>
            <person name="Horton D.L."/>
            <person name="Alikhan N.F."/>
            <person name="Baker D."/>
            <person name="Gharbi K."/>
            <person name="Hall N."/>
            <person name="Watson M."/>
            <person name="Adriaenssens E.M."/>
            <person name="Foster-Nyarko E."/>
            <person name="Jarju S."/>
            <person name="Secka A."/>
            <person name="Antonio M."/>
            <person name="Oren A."/>
            <person name="Chaudhuri R.R."/>
            <person name="La Ragione R."/>
            <person name="Hildebrand F."/>
            <person name="Pallen M.J."/>
        </authorList>
    </citation>
    <scope>NUCLEOTIDE SEQUENCE</scope>
    <source>
        <strain evidence="7">14975</strain>
    </source>
</reference>